<comment type="caution">
    <text evidence="1">The sequence shown here is derived from an EMBL/GenBank/DDBJ whole genome shotgun (WGS) entry which is preliminary data.</text>
</comment>
<sequence>MSLSKSLLTTVAIFMGVWFLLLFQPAPLEARITENKVKPNQATKAQVTKAPAEQRNISKSTFTPKAIAGVTKRVRFSEIPNLWDEFFKQSRVRALFSASPQPVFVMYQDISPDYTEATITIGVDARKLGKVNTKVELPLSSELTPLLTKGSYTQKQLRKGWQKINYDKPIDFVLEVNFFDADVKLKASELFVHYQ</sequence>
<protein>
    <recommendedName>
        <fullName evidence="3">AraC family transcriptional regulator</fullName>
    </recommendedName>
</protein>
<reference evidence="1 2" key="1">
    <citation type="submission" date="2018-09" db="EMBL/GenBank/DDBJ databases">
        <title>Phylogeny of the Shewanellaceae, and recommendation for two new genera, Pseudoshewanella and Parashewanella.</title>
        <authorList>
            <person name="Wang G."/>
        </authorList>
    </citation>
    <scope>NUCLEOTIDE SEQUENCE [LARGE SCALE GENOMIC DNA]</scope>
    <source>
        <strain evidence="1 2">C51</strain>
    </source>
</reference>
<dbReference type="OrthoDB" id="5870161at2"/>
<gene>
    <name evidence="1" type="ORF">D5018_06585</name>
</gene>
<organism evidence="1 2">
    <name type="scientific">Parashewanella curva</name>
    <dbReference type="NCBI Taxonomy" id="2338552"/>
    <lineage>
        <taxon>Bacteria</taxon>
        <taxon>Pseudomonadati</taxon>
        <taxon>Pseudomonadota</taxon>
        <taxon>Gammaproteobacteria</taxon>
        <taxon>Alteromonadales</taxon>
        <taxon>Shewanellaceae</taxon>
        <taxon>Parashewanella</taxon>
    </lineage>
</organism>
<proteinExistence type="predicted"/>
<accession>A0A3L8PYF7</accession>
<dbReference type="Proteomes" id="UP000281474">
    <property type="component" value="Unassembled WGS sequence"/>
</dbReference>
<dbReference type="RefSeq" id="WP_121838216.1">
    <property type="nucleotide sequence ID" value="NZ_ML014764.1"/>
</dbReference>
<evidence type="ECO:0000313" key="2">
    <source>
        <dbReference type="Proteomes" id="UP000281474"/>
    </source>
</evidence>
<dbReference type="EMBL" id="QZEI01000015">
    <property type="protein sequence ID" value="RLV60456.1"/>
    <property type="molecule type" value="Genomic_DNA"/>
</dbReference>
<dbReference type="AlphaFoldDB" id="A0A3L8PYF7"/>
<evidence type="ECO:0008006" key="3">
    <source>
        <dbReference type="Google" id="ProtNLM"/>
    </source>
</evidence>
<evidence type="ECO:0000313" key="1">
    <source>
        <dbReference type="EMBL" id="RLV60456.1"/>
    </source>
</evidence>
<name>A0A3L8PYF7_9GAMM</name>
<keyword evidence="2" id="KW-1185">Reference proteome</keyword>